<evidence type="ECO:0008006" key="3">
    <source>
        <dbReference type="Google" id="ProtNLM"/>
    </source>
</evidence>
<dbReference type="Proteomes" id="UP000266743">
    <property type="component" value="Chromosome 10"/>
</dbReference>
<accession>A0A3L6KYT2</accession>
<protein>
    <recommendedName>
        <fullName evidence="3">COP9 signalosome complex subunit 12</fullName>
    </recommendedName>
</protein>
<organism evidence="2">
    <name type="scientific">Trypanosoma brucei equiperdum</name>
    <dbReference type="NCBI Taxonomy" id="630700"/>
    <lineage>
        <taxon>Eukaryota</taxon>
        <taxon>Discoba</taxon>
        <taxon>Euglenozoa</taxon>
        <taxon>Kinetoplastea</taxon>
        <taxon>Metakinetoplastina</taxon>
        <taxon>Trypanosomatida</taxon>
        <taxon>Trypanosomatidae</taxon>
        <taxon>Trypanosoma</taxon>
    </lineage>
</organism>
<dbReference type="PANTHER" id="PTHR12732:SF0">
    <property type="entry name" value="PCI DOMAIN-CONTAINING PROTEIN 2"/>
    <property type="match status" value="1"/>
</dbReference>
<dbReference type="InterPro" id="IPR036388">
    <property type="entry name" value="WH-like_DNA-bd_sf"/>
</dbReference>
<comment type="caution">
    <text evidence="2">The sequence shown here is derived from an EMBL/GenBank/DDBJ whole genome shotgun (WGS) entry which is preliminary data.</text>
</comment>
<dbReference type="GO" id="GO:0016973">
    <property type="term" value="P:poly(A)+ mRNA export from nucleus"/>
    <property type="evidence" value="ECO:0007669"/>
    <property type="project" value="TreeGrafter"/>
</dbReference>
<dbReference type="GO" id="GO:0006368">
    <property type="term" value="P:transcription elongation by RNA polymerase II"/>
    <property type="evidence" value="ECO:0007669"/>
    <property type="project" value="TreeGrafter"/>
</dbReference>
<sequence length="556" mass="62611">MEKKRILPISVSLGEVMPAKKGAQQSPLFEVSPRWMQRAAEGIASRNGMLLTDFVVHAEMGEALTIRDMPEHSGIEPAIDQLRQRLLDSVEQAVGETRVPPSGHADDVKERQLFVEVVLRVAITGALVKYYTESYSIKDADDSKGGDDRQERKQWITQLTKDRFALGLLHVFEVFQEVHSMRRTNYQHRQSNTTVGTVGWDTLLLLHFVHRIPCAARDASPGVIDEATGRIVRSWRKLLQSLQVVDPGLSPEFSRRRGALAVCNGLLSILFRRYNVHQCRVLINTIVQAERVTETGGAAGREVLKPAQHMTSEVLTFYYYKGRVALYDHQAREAFAALQQAYQLLPPPGSGNIVQHRNKQRVRFFLTVAGVVSGRMPPEEIQQRDDLIVYIFQPILKAIQRGDPRAFSIAVDAYGPILRRRGVYFILQRAKLLCFLILVARVHATMDACGEDSTRIPLRVLTTMYINIAREGKMIADQDSAARETTERRPKRQRNEDEVDDGLALTDSEMTWWVAKLISTGLLRGYISCEHKVIVLSRQNPFPTLVAGESAAPLQG</sequence>
<evidence type="ECO:0000313" key="2">
    <source>
        <dbReference type="EMBL" id="RHW68918.1"/>
    </source>
</evidence>
<reference evidence="2" key="1">
    <citation type="submission" date="2018-09" db="EMBL/GenBank/DDBJ databases">
        <title>whole genome sequence of T. equiperdum IVM-t1 strain.</title>
        <authorList>
            <person name="Suganuma K."/>
        </authorList>
    </citation>
    <scope>NUCLEOTIDE SEQUENCE [LARGE SCALE GENOMIC DNA]</scope>
    <source>
        <strain evidence="2">IVM-t1</strain>
    </source>
</reference>
<feature type="region of interest" description="Disordered" evidence="1">
    <location>
        <begin position="477"/>
        <end position="500"/>
    </location>
</feature>
<gene>
    <name evidence="2" type="ORF">DPX39_100081900</name>
</gene>
<dbReference type="GO" id="GO:0003690">
    <property type="term" value="F:double-stranded DNA binding"/>
    <property type="evidence" value="ECO:0007669"/>
    <property type="project" value="InterPro"/>
</dbReference>
<dbReference type="SMART" id="SM00753">
    <property type="entry name" value="PAM"/>
    <property type="match status" value="1"/>
</dbReference>
<dbReference type="GO" id="GO:0070390">
    <property type="term" value="C:transcription export complex 2"/>
    <property type="evidence" value="ECO:0007669"/>
    <property type="project" value="TreeGrafter"/>
</dbReference>
<evidence type="ECO:0000256" key="1">
    <source>
        <dbReference type="SAM" id="MobiDB-lite"/>
    </source>
</evidence>
<feature type="compositionally biased region" description="Basic and acidic residues" evidence="1">
    <location>
        <begin position="477"/>
        <end position="496"/>
    </location>
</feature>
<dbReference type="GO" id="GO:0000973">
    <property type="term" value="P:post-transcriptional tethering of RNA polymerase II gene DNA at nuclear periphery"/>
    <property type="evidence" value="ECO:0007669"/>
    <property type="project" value="TreeGrafter"/>
</dbReference>
<name>A0A3L6KYT2_9TRYP</name>
<dbReference type="GO" id="GO:0003723">
    <property type="term" value="F:RNA binding"/>
    <property type="evidence" value="ECO:0007669"/>
    <property type="project" value="InterPro"/>
</dbReference>
<dbReference type="AlphaFoldDB" id="A0A3L6KYT2"/>
<dbReference type="EMBL" id="QSBY01000010">
    <property type="protein sequence ID" value="RHW68918.1"/>
    <property type="molecule type" value="Genomic_DNA"/>
</dbReference>
<dbReference type="PANTHER" id="PTHR12732">
    <property type="entry name" value="UNCHARACTERIZED PROTEASOME COMPONENT REGION PCI-CONTAINING"/>
    <property type="match status" value="1"/>
</dbReference>
<proteinExistence type="predicted"/>
<dbReference type="Gene3D" id="1.10.10.10">
    <property type="entry name" value="Winged helix-like DNA-binding domain superfamily/Winged helix DNA-binding domain"/>
    <property type="match status" value="1"/>
</dbReference>
<dbReference type="InterPro" id="IPR045114">
    <property type="entry name" value="Csn12-like"/>
</dbReference>